<evidence type="ECO:0000313" key="3">
    <source>
        <dbReference type="Proteomes" id="UP001378188"/>
    </source>
</evidence>
<dbReference type="SUPFAM" id="SSF54593">
    <property type="entry name" value="Glyoxalase/Bleomycin resistance protein/Dihydroxybiphenyl dioxygenase"/>
    <property type="match status" value="1"/>
</dbReference>
<dbReference type="InterPro" id="IPR037523">
    <property type="entry name" value="VOC_core"/>
</dbReference>
<dbReference type="PANTHER" id="PTHR34109">
    <property type="entry name" value="BNAUNNG04460D PROTEIN-RELATED"/>
    <property type="match status" value="1"/>
</dbReference>
<dbReference type="Pfam" id="PF00903">
    <property type="entry name" value="Glyoxalase"/>
    <property type="match status" value="1"/>
</dbReference>
<evidence type="ECO:0000259" key="1">
    <source>
        <dbReference type="PROSITE" id="PS51819"/>
    </source>
</evidence>
<sequence length="134" mass="14401">MSANTVPRVAFPRLIVRNADAAIEYYRSAIGADLVERHAEPDGLVGYAQLALNGQPLALSEEMPDWGWLSPMTLGGSAVLIQLELGDCDETAGQMIAGGAEAVVPIADRPYGKREGRLRDPFGHLWVLSQELAS</sequence>
<proteinExistence type="predicted"/>
<organism evidence="2 3">
    <name type="scientific">Microbaculum marinum</name>
    <dbReference type="NCBI Taxonomy" id="1764581"/>
    <lineage>
        <taxon>Bacteria</taxon>
        <taxon>Pseudomonadati</taxon>
        <taxon>Pseudomonadota</taxon>
        <taxon>Alphaproteobacteria</taxon>
        <taxon>Hyphomicrobiales</taxon>
        <taxon>Tepidamorphaceae</taxon>
        <taxon>Microbaculum</taxon>
    </lineage>
</organism>
<dbReference type="InterPro" id="IPR004360">
    <property type="entry name" value="Glyas_Fos-R_dOase_dom"/>
</dbReference>
<protein>
    <submittedName>
        <fullName evidence="2">VOC family protein</fullName>
    </submittedName>
</protein>
<dbReference type="PROSITE" id="PS51819">
    <property type="entry name" value="VOC"/>
    <property type="match status" value="1"/>
</dbReference>
<dbReference type="EMBL" id="JAZHOF010000007">
    <property type="protein sequence ID" value="MEJ8573152.1"/>
    <property type="molecule type" value="Genomic_DNA"/>
</dbReference>
<gene>
    <name evidence="2" type="ORF">V3328_16795</name>
</gene>
<dbReference type="RefSeq" id="WP_340330854.1">
    <property type="nucleotide sequence ID" value="NZ_JAZHOF010000007.1"/>
</dbReference>
<dbReference type="InterPro" id="IPR029068">
    <property type="entry name" value="Glyas_Bleomycin-R_OHBP_Dase"/>
</dbReference>
<keyword evidence="3" id="KW-1185">Reference proteome</keyword>
<reference evidence="2 3" key="1">
    <citation type="submission" date="2024-02" db="EMBL/GenBank/DDBJ databases">
        <title>Genome analysis and characterization of Microbaculum marinisediminis sp. nov., isolated from marine sediment.</title>
        <authorList>
            <person name="Du Z.-J."/>
            <person name="Ye Y.-Q."/>
            <person name="Zhang Z.-R."/>
            <person name="Yuan S.-M."/>
            <person name="Zhang X.-Y."/>
        </authorList>
    </citation>
    <scope>NUCLEOTIDE SEQUENCE [LARGE SCALE GENOMIC DNA]</scope>
    <source>
        <strain evidence="2 3">SDUM1044001</strain>
    </source>
</reference>
<dbReference type="PANTHER" id="PTHR34109:SF1">
    <property type="entry name" value="VOC DOMAIN-CONTAINING PROTEIN"/>
    <property type="match status" value="1"/>
</dbReference>
<dbReference type="AlphaFoldDB" id="A0AAW9RLP6"/>
<feature type="domain" description="VOC" evidence="1">
    <location>
        <begin position="8"/>
        <end position="131"/>
    </location>
</feature>
<evidence type="ECO:0000313" key="2">
    <source>
        <dbReference type="EMBL" id="MEJ8573152.1"/>
    </source>
</evidence>
<dbReference type="Gene3D" id="3.30.720.120">
    <property type="match status" value="1"/>
</dbReference>
<dbReference type="Gene3D" id="3.30.720.110">
    <property type="match status" value="1"/>
</dbReference>
<accession>A0AAW9RLP6</accession>
<comment type="caution">
    <text evidence="2">The sequence shown here is derived from an EMBL/GenBank/DDBJ whole genome shotgun (WGS) entry which is preliminary data.</text>
</comment>
<dbReference type="Proteomes" id="UP001378188">
    <property type="component" value="Unassembled WGS sequence"/>
</dbReference>
<name>A0AAW9RLP6_9HYPH</name>
<dbReference type="CDD" id="cd07246">
    <property type="entry name" value="VOC_like"/>
    <property type="match status" value="1"/>
</dbReference>